<gene>
    <name evidence="3" type="ORF">DDF67_03465</name>
</gene>
<feature type="signal peptide" evidence="2">
    <location>
        <begin position="1"/>
        <end position="20"/>
    </location>
</feature>
<sequence>MRRALSALLLVAALASSAGAQTHARRALSVPAPEATPAPSAQAVIPPPIPLQSPRPGADPAACKAVCAKTYYFCRANTDDDSCPGEWARCDARCKATFARPNGN</sequence>
<name>A0A2T9KC75_9CAUL</name>
<evidence type="ECO:0008006" key="5">
    <source>
        <dbReference type="Google" id="ProtNLM"/>
    </source>
</evidence>
<dbReference type="AlphaFoldDB" id="A0A2T9KC75"/>
<feature type="chain" id="PRO_5015545905" description="ShKT domain-containing protein" evidence="2">
    <location>
        <begin position="21"/>
        <end position="104"/>
    </location>
</feature>
<evidence type="ECO:0000256" key="2">
    <source>
        <dbReference type="SAM" id="SignalP"/>
    </source>
</evidence>
<dbReference type="Proteomes" id="UP000245073">
    <property type="component" value="Unassembled WGS sequence"/>
</dbReference>
<dbReference type="EMBL" id="QDKQ01000018">
    <property type="protein sequence ID" value="PVM93483.1"/>
    <property type="molecule type" value="Genomic_DNA"/>
</dbReference>
<keyword evidence="4" id="KW-1185">Reference proteome</keyword>
<keyword evidence="2" id="KW-0732">Signal</keyword>
<accession>A0A2T9KC75</accession>
<feature type="region of interest" description="Disordered" evidence="1">
    <location>
        <begin position="32"/>
        <end position="54"/>
    </location>
</feature>
<dbReference type="OrthoDB" id="7191515at2"/>
<evidence type="ECO:0000313" key="4">
    <source>
        <dbReference type="Proteomes" id="UP000245073"/>
    </source>
</evidence>
<comment type="caution">
    <text evidence="3">The sequence shown here is derived from an EMBL/GenBank/DDBJ whole genome shotgun (WGS) entry which is preliminary data.</text>
</comment>
<reference evidence="3 4" key="1">
    <citation type="submission" date="2018-04" db="EMBL/GenBank/DDBJ databases">
        <title>The genome sequence of Caulobacter sp. 744.</title>
        <authorList>
            <person name="Gao J."/>
            <person name="Sun J."/>
        </authorList>
    </citation>
    <scope>NUCLEOTIDE SEQUENCE [LARGE SCALE GENOMIC DNA]</scope>
    <source>
        <strain evidence="3 4">774</strain>
    </source>
</reference>
<protein>
    <recommendedName>
        <fullName evidence="5">ShKT domain-containing protein</fullName>
    </recommendedName>
</protein>
<proteinExistence type="predicted"/>
<evidence type="ECO:0000313" key="3">
    <source>
        <dbReference type="EMBL" id="PVM93483.1"/>
    </source>
</evidence>
<dbReference type="RefSeq" id="WP_109099551.1">
    <property type="nucleotide sequence ID" value="NZ_QDKQ01000018.1"/>
</dbReference>
<evidence type="ECO:0000256" key="1">
    <source>
        <dbReference type="SAM" id="MobiDB-lite"/>
    </source>
</evidence>
<organism evidence="3 4">
    <name type="scientific">Caulobacter endophyticus</name>
    <dbReference type="NCBI Taxonomy" id="2172652"/>
    <lineage>
        <taxon>Bacteria</taxon>
        <taxon>Pseudomonadati</taxon>
        <taxon>Pseudomonadota</taxon>
        <taxon>Alphaproteobacteria</taxon>
        <taxon>Caulobacterales</taxon>
        <taxon>Caulobacteraceae</taxon>
        <taxon>Caulobacter</taxon>
    </lineage>
</organism>